<keyword evidence="2 13" id="KW-0813">Transport</keyword>
<keyword evidence="4 13" id="KW-0808">Transferase</keyword>
<feature type="domain" description="Cytochrome c" evidence="17">
    <location>
        <begin position="60"/>
        <end position="148"/>
    </location>
</feature>
<evidence type="ECO:0000256" key="7">
    <source>
        <dbReference type="ARBA" id="ARBA00022764"/>
    </source>
</evidence>
<dbReference type="AlphaFoldDB" id="A0A399EXS7"/>
<name>A0A399EXS7_9DEIN</name>
<dbReference type="InterPro" id="IPR025710">
    <property type="entry name" value="SoxA"/>
</dbReference>
<dbReference type="EMBL" id="QWLA01000003">
    <property type="protein sequence ID" value="RIH89407.1"/>
    <property type="molecule type" value="Genomic_DNA"/>
</dbReference>
<evidence type="ECO:0000256" key="12">
    <source>
        <dbReference type="ARBA" id="ARBA00048423"/>
    </source>
</evidence>
<keyword evidence="5 13" id="KW-0479">Metal-binding</keyword>
<feature type="binding site" description="covalent" evidence="15">
    <location>
        <position position="79"/>
    </location>
    <ligand>
        <name>heme c</name>
        <dbReference type="ChEBI" id="CHEBI:61717"/>
        <label>1</label>
    </ligand>
</feature>
<dbReference type="GO" id="GO:0046872">
    <property type="term" value="F:metal ion binding"/>
    <property type="evidence" value="ECO:0007669"/>
    <property type="project" value="UniProtKB-KW"/>
</dbReference>
<comment type="catalytic activity">
    <reaction evidence="11 13">
        <text>L-cysteinyl-[SoxY protein] + thiosulfate + 2 Fe(III)-[cytochrome c] = S-sulfosulfanyl-L-cysteinyl-[SoxY protein] + 2 Fe(II)-[cytochrome c] + 2 H(+)</text>
        <dbReference type="Rhea" id="RHEA:56720"/>
        <dbReference type="Rhea" id="RHEA-COMP:10350"/>
        <dbReference type="Rhea" id="RHEA-COMP:14328"/>
        <dbReference type="Rhea" id="RHEA-COMP:14399"/>
        <dbReference type="Rhea" id="RHEA-COMP:14691"/>
        <dbReference type="ChEBI" id="CHEBI:15378"/>
        <dbReference type="ChEBI" id="CHEBI:29033"/>
        <dbReference type="ChEBI" id="CHEBI:29034"/>
        <dbReference type="ChEBI" id="CHEBI:29950"/>
        <dbReference type="ChEBI" id="CHEBI:33542"/>
        <dbReference type="ChEBI" id="CHEBI:139321"/>
        <dbReference type="EC" id="2.8.5.2"/>
    </reaction>
</comment>
<proteinExistence type="inferred from homology"/>
<dbReference type="NCBIfam" id="TIGR04484">
    <property type="entry name" value="thiosulf_SoxA"/>
    <property type="match status" value="1"/>
</dbReference>
<keyword evidence="6" id="KW-0732">Signal</keyword>
<dbReference type="PIRSF" id="PIRSF038455">
    <property type="entry name" value="SoxA"/>
    <property type="match status" value="1"/>
</dbReference>
<keyword evidence="9 13" id="KW-0408">Iron</keyword>
<comment type="catalytic activity">
    <reaction evidence="12 13">
        <text>S-sulfanyl-L-cysteinyl-[SoxY protein] + thiosulfate + 2 Fe(III)-[cytochrome c] = S-(2-sulfodisulfanyl)-L-cysteinyl-[SoxY protein] + 2 Fe(II)-[cytochrome c] + 2 H(+)</text>
        <dbReference type="Rhea" id="RHEA:51224"/>
        <dbReference type="Rhea" id="RHEA-COMP:10350"/>
        <dbReference type="Rhea" id="RHEA-COMP:14399"/>
        <dbReference type="Rhea" id="RHEA-COMP:14689"/>
        <dbReference type="Rhea" id="RHEA-COMP:14690"/>
        <dbReference type="ChEBI" id="CHEBI:15378"/>
        <dbReference type="ChEBI" id="CHEBI:29033"/>
        <dbReference type="ChEBI" id="CHEBI:29034"/>
        <dbReference type="ChEBI" id="CHEBI:33542"/>
        <dbReference type="ChEBI" id="CHEBI:61963"/>
        <dbReference type="ChEBI" id="CHEBI:140664"/>
        <dbReference type="EC" id="2.8.5.2"/>
    </reaction>
</comment>
<keyword evidence="18" id="KW-0560">Oxidoreductase</keyword>
<dbReference type="SUPFAM" id="SSF46626">
    <property type="entry name" value="Cytochrome c"/>
    <property type="match status" value="2"/>
</dbReference>
<comment type="subcellular location">
    <subcellularLocation>
        <location evidence="1 13">Periplasm</location>
    </subcellularLocation>
</comment>
<evidence type="ECO:0000256" key="4">
    <source>
        <dbReference type="ARBA" id="ARBA00022679"/>
    </source>
</evidence>
<reference evidence="18 19" key="1">
    <citation type="submission" date="2018-08" db="EMBL/GenBank/DDBJ databases">
        <title>Meiothermus roseus NBRC 110900 genome sequencing project.</title>
        <authorList>
            <person name="Da Costa M.S."/>
            <person name="Albuquerque L."/>
            <person name="Raposo P."/>
            <person name="Froufe H.J.C."/>
            <person name="Barroso C.S."/>
            <person name="Egas C."/>
        </authorList>
    </citation>
    <scope>NUCLEOTIDE SEQUENCE [LARGE SCALE GENOMIC DNA]</scope>
    <source>
        <strain evidence="18 19">NBRC 110900</strain>
    </source>
</reference>
<dbReference type="Proteomes" id="UP000265341">
    <property type="component" value="Unassembled WGS sequence"/>
</dbReference>
<evidence type="ECO:0000313" key="18">
    <source>
        <dbReference type="EMBL" id="RIH89407.1"/>
    </source>
</evidence>
<dbReference type="GO" id="GO:0020037">
    <property type="term" value="F:heme binding"/>
    <property type="evidence" value="ECO:0007669"/>
    <property type="project" value="InterPro"/>
</dbReference>
<keyword evidence="8 13" id="KW-0249">Electron transport</keyword>
<dbReference type="Pfam" id="PF21342">
    <property type="entry name" value="SoxA-TsdA_cyt-c"/>
    <property type="match status" value="1"/>
</dbReference>
<feature type="binding site" description="covalent" evidence="15">
    <location>
        <position position="182"/>
    </location>
    <ligand>
        <name>heme c</name>
        <dbReference type="ChEBI" id="CHEBI:61717"/>
        <label>2</label>
    </ligand>
</feature>
<evidence type="ECO:0000256" key="15">
    <source>
        <dbReference type="PIRSR" id="PIRSR038455-2"/>
    </source>
</evidence>
<evidence type="ECO:0000256" key="13">
    <source>
        <dbReference type="PIRNR" id="PIRNR038455"/>
    </source>
</evidence>
<evidence type="ECO:0000256" key="2">
    <source>
        <dbReference type="ARBA" id="ARBA00022448"/>
    </source>
</evidence>
<evidence type="ECO:0000256" key="1">
    <source>
        <dbReference type="ARBA" id="ARBA00004418"/>
    </source>
</evidence>
<sequence>MLTKRKLHALFWVALLILGLGVALTQGDEEIDPYKEAERQRELFRQTSGGILPGELYAAEGEELFTRKRGPKNASLEACDFGLGPGKLEGAYTRMPRYFADTRKVEDLESRVVSCMVRLQGFKPEEVGRDEVKALVAYVASKSSEMPLQVVPKHPNEITLYNLGKELWYRRAGSRDMNCSICHDTYAGGRVRLSPVRSPRQGLSNEWPAYRFEADKLYTLEDRIAFCYESVGVHPPDFYSEPMIALSVYMLTEATKGKHKFTELPGFTR</sequence>
<organism evidence="18 19">
    <name type="scientific">Calidithermus roseus</name>
    <dbReference type="NCBI Taxonomy" id="1644118"/>
    <lineage>
        <taxon>Bacteria</taxon>
        <taxon>Thermotogati</taxon>
        <taxon>Deinococcota</taxon>
        <taxon>Deinococci</taxon>
        <taxon>Thermales</taxon>
        <taxon>Thermaceae</taxon>
        <taxon>Calidithermus</taxon>
    </lineage>
</organism>
<comment type="caution">
    <text evidence="18">The sequence shown here is derived from an EMBL/GenBank/DDBJ whole genome shotgun (WGS) entry which is preliminary data.</text>
</comment>
<dbReference type="GO" id="GO:0016740">
    <property type="term" value="F:transferase activity"/>
    <property type="evidence" value="ECO:0007669"/>
    <property type="project" value="UniProtKB-KW"/>
</dbReference>
<dbReference type="GO" id="GO:0009055">
    <property type="term" value="F:electron transfer activity"/>
    <property type="evidence" value="ECO:0007669"/>
    <property type="project" value="InterPro"/>
</dbReference>
<evidence type="ECO:0000256" key="8">
    <source>
        <dbReference type="ARBA" id="ARBA00022982"/>
    </source>
</evidence>
<dbReference type="Gene3D" id="1.10.760.10">
    <property type="entry name" value="Cytochrome c-like domain"/>
    <property type="match status" value="2"/>
</dbReference>
<keyword evidence="7 13" id="KW-0574">Periplasm</keyword>
<evidence type="ECO:0000256" key="10">
    <source>
        <dbReference type="ARBA" id="ARBA00025746"/>
    </source>
</evidence>
<feature type="active site" description="Cysteine persulfide intermediate" evidence="14">
    <location>
        <position position="227"/>
    </location>
</feature>
<feature type="binding site" description="axial binding residue" evidence="16">
    <location>
        <position position="227"/>
    </location>
    <ligand>
        <name>heme c</name>
        <dbReference type="ChEBI" id="CHEBI:61717"/>
        <label>2</label>
    </ligand>
    <ligandPart>
        <name>Fe</name>
        <dbReference type="ChEBI" id="CHEBI:18248"/>
    </ligandPart>
</feature>
<keyword evidence="3 13" id="KW-0349">Heme</keyword>
<evidence type="ECO:0000256" key="9">
    <source>
        <dbReference type="ARBA" id="ARBA00023004"/>
    </source>
</evidence>
<evidence type="ECO:0000256" key="11">
    <source>
        <dbReference type="ARBA" id="ARBA00048077"/>
    </source>
</evidence>
<dbReference type="GO" id="GO:0016669">
    <property type="term" value="F:oxidoreductase activity, acting on a sulfur group of donors, cytochrome as acceptor"/>
    <property type="evidence" value="ECO:0007669"/>
    <property type="project" value="InterPro"/>
</dbReference>
<dbReference type="GO" id="GO:0070069">
    <property type="term" value="C:cytochrome complex"/>
    <property type="evidence" value="ECO:0007669"/>
    <property type="project" value="InterPro"/>
</dbReference>
<dbReference type="EC" id="2.8.5.2" evidence="13"/>
<evidence type="ECO:0000256" key="5">
    <source>
        <dbReference type="ARBA" id="ARBA00022723"/>
    </source>
</evidence>
<evidence type="ECO:0000256" key="6">
    <source>
        <dbReference type="ARBA" id="ARBA00022729"/>
    </source>
</evidence>
<accession>A0A399EXS7</accession>
<evidence type="ECO:0000259" key="17">
    <source>
        <dbReference type="Pfam" id="PF21342"/>
    </source>
</evidence>
<dbReference type="InterPro" id="IPR009056">
    <property type="entry name" value="Cyt_c-like_dom"/>
</dbReference>
<dbReference type="GO" id="GO:0019417">
    <property type="term" value="P:sulfur oxidation"/>
    <property type="evidence" value="ECO:0007669"/>
    <property type="project" value="InterPro"/>
</dbReference>
<evidence type="ECO:0000256" key="14">
    <source>
        <dbReference type="PIRSR" id="PIRSR038455-1"/>
    </source>
</evidence>
<feature type="binding site" description="axial binding residue" evidence="16">
    <location>
        <position position="115"/>
    </location>
    <ligand>
        <name>heme c</name>
        <dbReference type="ChEBI" id="CHEBI:61717"/>
        <label>1</label>
    </ligand>
    <ligandPart>
        <name>Fe</name>
        <dbReference type="ChEBI" id="CHEBI:18248"/>
    </ligandPart>
</feature>
<protein>
    <recommendedName>
        <fullName evidence="13">SoxAX cytochrome complex subunit A</fullName>
        <ecNumber evidence="13">2.8.5.2</ecNumber>
    </recommendedName>
    <alternativeName>
        <fullName evidence="13">Protein SoxA</fullName>
    </alternativeName>
    <alternativeName>
        <fullName evidence="13">Sulfur oxidizing protein A</fullName>
    </alternativeName>
    <alternativeName>
        <fullName evidence="13">Thiosulfate-oxidizing multienzyme system protein SoxA</fullName>
    </alternativeName>
</protein>
<feature type="binding site" evidence="15">
    <location>
        <position position="223"/>
    </location>
    <ligand>
        <name>substrate</name>
    </ligand>
</feature>
<dbReference type="GO" id="GO:0042597">
    <property type="term" value="C:periplasmic space"/>
    <property type="evidence" value="ECO:0007669"/>
    <property type="project" value="UniProtKB-SubCell"/>
</dbReference>
<feature type="binding site" description="axial binding residue" evidence="16">
    <location>
        <position position="183"/>
    </location>
    <ligand>
        <name>heme c</name>
        <dbReference type="ChEBI" id="CHEBI:61717"/>
        <label>2</label>
    </ligand>
    <ligandPart>
        <name>Fe</name>
        <dbReference type="ChEBI" id="CHEBI:18248"/>
    </ligandPart>
</feature>
<comment type="cofactor">
    <cofactor evidence="15">
        <name>heme</name>
        <dbReference type="ChEBI" id="CHEBI:30413"/>
    </cofactor>
    <text evidence="15">Binds 2 heme groups per subunit.</text>
</comment>
<comment type="subunit">
    <text evidence="13">Heterodimer of SoxA and SoxX.</text>
</comment>
<evidence type="ECO:0000313" key="19">
    <source>
        <dbReference type="Proteomes" id="UP000265341"/>
    </source>
</evidence>
<dbReference type="InterPro" id="IPR036909">
    <property type="entry name" value="Cyt_c-like_dom_sf"/>
</dbReference>
<comment type="similarity">
    <text evidence="10 13">Belongs to the SoxA family.</text>
</comment>
<keyword evidence="19" id="KW-1185">Reference proteome</keyword>
<feature type="binding site" description="covalent" evidence="15">
    <location>
        <position position="179"/>
    </location>
    <ligand>
        <name>heme c</name>
        <dbReference type="ChEBI" id="CHEBI:61717"/>
        <label>2</label>
    </ligand>
</feature>
<evidence type="ECO:0000256" key="3">
    <source>
        <dbReference type="ARBA" id="ARBA00022617"/>
    </source>
</evidence>
<evidence type="ECO:0000256" key="16">
    <source>
        <dbReference type="PIRSR" id="PIRSR038455-3"/>
    </source>
</evidence>
<gene>
    <name evidence="18" type="primary">soxA2_1</name>
    <name evidence="18" type="ORF">Mrose_00307</name>
</gene>